<sequence length="70" mass="7961">PTDMKAAPLLRAWLKRLRELGVQVHTRHRWLGWAEGGTDFFHRLVGQQVEVHRGLAIPVDALADRGRQGI</sequence>
<name>A0ABU3Y1B1_9GAMM</name>
<feature type="non-terminal residue" evidence="1">
    <location>
        <position position="1"/>
    </location>
</feature>
<proteinExistence type="predicted"/>
<comment type="caution">
    <text evidence="1">The sequence shown here is derived from an EMBL/GenBank/DDBJ whole genome shotgun (WGS) entry which is preliminary data.</text>
</comment>
<dbReference type="EMBL" id="JAWJUL010000452">
    <property type="protein sequence ID" value="MDV3443953.1"/>
    <property type="molecule type" value="Genomic_DNA"/>
</dbReference>
<organism evidence="1 2">
    <name type="scientific">Metapseudomonas otitidis</name>
    <dbReference type="NCBI Taxonomy" id="319939"/>
    <lineage>
        <taxon>Bacteria</taxon>
        <taxon>Pseudomonadati</taxon>
        <taxon>Pseudomonadota</taxon>
        <taxon>Gammaproteobacteria</taxon>
        <taxon>Pseudomonadales</taxon>
        <taxon>Pseudomonadaceae</taxon>
        <taxon>Metapseudomonas</taxon>
    </lineage>
</organism>
<evidence type="ECO:0000313" key="2">
    <source>
        <dbReference type="Proteomes" id="UP001273935"/>
    </source>
</evidence>
<protein>
    <submittedName>
        <fullName evidence="1">NAD(P)/FAD-dependent oxidoreductase</fullName>
    </submittedName>
</protein>
<feature type="non-terminal residue" evidence="1">
    <location>
        <position position="70"/>
    </location>
</feature>
<gene>
    <name evidence="1" type="ORF">R0G64_31780</name>
</gene>
<reference evidence="1 2" key="1">
    <citation type="submission" date="2023-10" db="EMBL/GenBank/DDBJ databases">
        <title>Pseudomonas otitidis isolated from a paediatric patient with cystic fibrosis in Chile.</title>
        <authorList>
            <person name="Amsteins-Romero L."/>
            <person name="Opazo-Capurro A."/>
            <person name="Matus-Kohler M."/>
            <person name="Gonzalez-Rocha G."/>
        </authorList>
    </citation>
    <scope>NUCLEOTIDE SEQUENCE [LARGE SCALE GENOMIC DNA]</scope>
    <source>
        <strain evidence="1 2">P-714</strain>
    </source>
</reference>
<evidence type="ECO:0000313" key="1">
    <source>
        <dbReference type="EMBL" id="MDV3443953.1"/>
    </source>
</evidence>
<accession>A0ABU3Y1B1</accession>
<keyword evidence="2" id="KW-1185">Reference proteome</keyword>
<dbReference type="Proteomes" id="UP001273935">
    <property type="component" value="Unassembled WGS sequence"/>
</dbReference>